<feature type="transmembrane region" description="Helical" evidence="6">
    <location>
        <begin position="160"/>
        <end position="178"/>
    </location>
</feature>
<proteinExistence type="predicted"/>
<accession>E1IDW6</accession>
<evidence type="ECO:0000256" key="3">
    <source>
        <dbReference type="ARBA" id="ARBA00022692"/>
    </source>
</evidence>
<feature type="transmembrane region" description="Helical" evidence="6">
    <location>
        <begin position="258"/>
        <end position="276"/>
    </location>
</feature>
<feature type="transmembrane region" description="Helical" evidence="6">
    <location>
        <begin position="229"/>
        <end position="251"/>
    </location>
</feature>
<sequence length="341" mass="36944">MKGRVMQGSRWKLITSVLISLGILTLAILNRTWIVEAFRVLDEAKPGWLGVAFALIGLSYLVSSQVFLVVLHSLGYRMSLLRLWATALVAIVISQSVPAGGVGSYAFLMSNFTRRGISPGEAALLASFETLSYAVAMLIVFSFSLLFLAAHGLVTGRASYIAALVGLCLIGAAVFLLTRRAETMRDWLIRLKNGLARLLGQQWGDAWINHIITDIDRGRGLFISRRRDVILLVFIQLIALSGHSLAMLLVLHSLGEQTSFLVVMAAFGIALITSTFNVLPGGGGTVEAALVAVLTQLGIGPAAVPAAIIFRLFNYWILAPVAAACYHWLMHESVTPIRQVE</sequence>
<comment type="subcellular location">
    <subcellularLocation>
        <location evidence="1">Cell membrane</location>
        <topology evidence="1">Multi-pass membrane protein</topology>
    </subcellularLocation>
</comment>
<dbReference type="HOGENOM" id="CLU_048247_1_0_0"/>
<dbReference type="EMBL" id="ADVR01000048">
    <property type="protein sequence ID" value="EFO80577.1"/>
    <property type="molecule type" value="Genomic_DNA"/>
</dbReference>
<feature type="transmembrane region" description="Helical" evidence="6">
    <location>
        <begin position="130"/>
        <end position="148"/>
    </location>
</feature>
<evidence type="ECO:0000256" key="1">
    <source>
        <dbReference type="ARBA" id="ARBA00004651"/>
    </source>
</evidence>
<evidence type="ECO:0000313" key="7">
    <source>
        <dbReference type="EMBL" id="EFO80577.1"/>
    </source>
</evidence>
<dbReference type="STRING" id="765420.OSCT_1517"/>
<keyword evidence="8" id="KW-1185">Reference proteome</keyword>
<name>E1IDW6_9CHLR</name>
<evidence type="ECO:0000256" key="4">
    <source>
        <dbReference type="ARBA" id="ARBA00022989"/>
    </source>
</evidence>
<dbReference type="InterPro" id="IPR022791">
    <property type="entry name" value="L-PG_synthase/AglD"/>
</dbReference>
<protein>
    <recommendedName>
        <fullName evidence="9">Integral membrane protein-like protein</fullName>
    </recommendedName>
</protein>
<dbReference type="eggNOG" id="COG0392">
    <property type="taxonomic scope" value="Bacteria"/>
</dbReference>
<gene>
    <name evidence="7" type="ORF">OSCT_1517</name>
</gene>
<dbReference type="NCBIfam" id="TIGR00374">
    <property type="entry name" value="flippase-like domain"/>
    <property type="match status" value="1"/>
</dbReference>
<keyword evidence="5 6" id="KW-0472">Membrane</keyword>
<comment type="caution">
    <text evidence="7">The sequence shown here is derived from an EMBL/GenBank/DDBJ whole genome shotgun (WGS) entry which is preliminary data.</text>
</comment>
<dbReference type="GO" id="GO:0005886">
    <property type="term" value="C:plasma membrane"/>
    <property type="evidence" value="ECO:0007669"/>
    <property type="project" value="UniProtKB-SubCell"/>
</dbReference>
<evidence type="ECO:0008006" key="9">
    <source>
        <dbReference type="Google" id="ProtNLM"/>
    </source>
</evidence>
<dbReference type="AlphaFoldDB" id="E1IDW6"/>
<dbReference type="TCDB" id="4.D.2.5.2">
    <property type="family name" value="the glycosyl transferase 2 (gt2) family"/>
</dbReference>
<dbReference type="PANTHER" id="PTHR39087">
    <property type="entry name" value="UPF0104 MEMBRANE PROTEIN MJ1595"/>
    <property type="match status" value="1"/>
</dbReference>
<evidence type="ECO:0000256" key="6">
    <source>
        <dbReference type="SAM" id="Phobius"/>
    </source>
</evidence>
<feature type="transmembrane region" description="Helical" evidence="6">
    <location>
        <begin position="47"/>
        <end position="71"/>
    </location>
</feature>
<organism evidence="7 8">
    <name type="scientific">Oscillochloris trichoides DG-6</name>
    <dbReference type="NCBI Taxonomy" id="765420"/>
    <lineage>
        <taxon>Bacteria</taxon>
        <taxon>Bacillati</taxon>
        <taxon>Chloroflexota</taxon>
        <taxon>Chloroflexia</taxon>
        <taxon>Chloroflexales</taxon>
        <taxon>Chloroflexineae</taxon>
        <taxon>Oscillochloridaceae</taxon>
        <taxon>Oscillochloris</taxon>
    </lineage>
</organism>
<evidence type="ECO:0000313" key="8">
    <source>
        <dbReference type="Proteomes" id="UP000054010"/>
    </source>
</evidence>
<keyword evidence="4 6" id="KW-1133">Transmembrane helix</keyword>
<keyword evidence="3 6" id="KW-0812">Transmembrane</keyword>
<evidence type="ECO:0000256" key="5">
    <source>
        <dbReference type="ARBA" id="ARBA00023136"/>
    </source>
</evidence>
<dbReference type="Pfam" id="PF03706">
    <property type="entry name" value="LPG_synthase_TM"/>
    <property type="match status" value="1"/>
</dbReference>
<evidence type="ECO:0000256" key="2">
    <source>
        <dbReference type="ARBA" id="ARBA00022475"/>
    </source>
</evidence>
<dbReference type="Proteomes" id="UP000054010">
    <property type="component" value="Unassembled WGS sequence"/>
</dbReference>
<dbReference type="PANTHER" id="PTHR39087:SF2">
    <property type="entry name" value="UPF0104 MEMBRANE PROTEIN MJ1595"/>
    <property type="match status" value="1"/>
</dbReference>
<keyword evidence="2" id="KW-1003">Cell membrane</keyword>
<feature type="transmembrane region" description="Helical" evidence="6">
    <location>
        <begin position="288"/>
        <end position="310"/>
    </location>
</feature>
<reference evidence="7 8" key="1">
    <citation type="journal article" date="2011" name="J. Bacteriol.">
        <title>Draft genome sequence of the anoxygenic filamentous phototrophic bacterium Oscillochloris trichoides subsp. DG-6.</title>
        <authorList>
            <person name="Kuznetsov B.B."/>
            <person name="Ivanovsky R.N."/>
            <person name="Keppen O.I."/>
            <person name="Sukhacheva M.V."/>
            <person name="Bumazhkin B.K."/>
            <person name="Patutina E.O."/>
            <person name="Beletsky A.V."/>
            <person name="Mardanov A.V."/>
            <person name="Baslerov R.V."/>
            <person name="Panteleeva A.N."/>
            <person name="Kolganova T.V."/>
            <person name="Ravin N.V."/>
            <person name="Skryabin K.G."/>
        </authorList>
    </citation>
    <scope>NUCLEOTIDE SEQUENCE [LARGE SCALE GENOMIC DNA]</scope>
    <source>
        <strain evidence="7 8">DG-6</strain>
    </source>
</reference>
<feature type="transmembrane region" description="Helical" evidence="6">
    <location>
        <begin position="83"/>
        <end position="110"/>
    </location>
</feature>